<keyword evidence="3" id="KW-1185">Reference proteome</keyword>
<dbReference type="AlphaFoldDB" id="A0A2N5EQA1"/>
<feature type="signal peptide" evidence="1">
    <location>
        <begin position="1"/>
        <end position="29"/>
    </location>
</feature>
<dbReference type="Gene3D" id="2.60.40.1090">
    <property type="entry name" value="Fimbrial-type adhesion domain"/>
    <property type="match status" value="1"/>
</dbReference>
<dbReference type="EMBL" id="PJZK01000004">
    <property type="protein sequence ID" value="PLR51769.1"/>
    <property type="molecule type" value="Genomic_DNA"/>
</dbReference>
<dbReference type="InterPro" id="IPR050263">
    <property type="entry name" value="Bact_Fimbrial_Adh_Pro"/>
</dbReference>
<dbReference type="GO" id="GO:0009289">
    <property type="term" value="C:pilus"/>
    <property type="evidence" value="ECO:0007669"/>
    <property type="project" value="InterPro"/>
</dbReference>
<dbReference type="InterPro" id="IPR036937">
    <property type="entry name" value="Adhesion_dom_fimbrial_sf"/>
</dbReference>
<sequence>MVSHDVKRPLFSVCRLVLLVTLNVSGAFAGDGNSTDLTITAQIRDNTCTISLDNEGYMRLPVIHRAALVDGDGNPRVSPTDNTGGEAFHITVTDCMENAGGAAATGLHFAFSPYALPVQNQVFLNEIPPADGGAQGVGIVIFSREHGTNVLNADGSSDVVFPADGNLLKDYPFTVRYQGTGPATSGLVTSRVRVDVTYD</sequence>
<organism evidence="2 3">
    <name type="scientific">Chimaeribacter arupi</name>
    <dbReference type="NCBI Taxonomy" id="2060066"/>
    <lineage>
        <taxon>Bacteria</taxon>
        <taxon>Pseudomonadati</taxon>
        <taxon>Pseudomonadota</taxon>
        <taxon>Gammaproteobacteria</taxon>
        <taxon>Enterobacterales</taxon>
        <taxon>Yersiniaceae</taxon>
        <taxon>Chimaeribacter</taxon>
    </lineage>
</organism>
<dbReference type="Proteomes" id="UP000234626">
    <property type="component" value="Unassembled WGS sequence"/>
</dbReference>
<dbReference type="NCBIfam" id="NF011794">
    <property type="entry name" value="PRK15262.1"/>
    <property type="match status" value="1"/>
</dbReference>
<dbReference type="OrthoDB" id="6504225at2"/>
<evidence type="ECO:0000256" key="1">
    <source>
        <dbReference type="SAM" id="SignalP"/>
    </source>
</evidence>
<proteinExistence type="predicted"/>
<evidence type="ECO:0000313" key="3">
    <source>
        <dbReference type="Proteomes" id="UP000234626"/>
    </source>
</evidence>
<feature type="chain" id="PRO_5014963305" evidence="1">
    <location>
        <begin position="30"/>
        <end position="199"/>
    </location>
</feature>
<reference evidence="2 3" key="1">
    <citation type="submission" date="2017-12" db="EMBL/GenBank/DDBJ databases">
        <title>Characterization of six clinical isolates of Enterochimera gen. nov., a novel genus of the Yersiniaciae family and the three species Enterochimera arupensis sp. nov., Enterochimera coloradensis sp. nov, and Enterochimera californica sp. nov.</title>
        <authorList>
            <person name="Rossi A."/>
            <person name="Fisher M."/>
        </authorList>
    </citation>
    <scope>NUCLEOTIDE SEQUENCE [LARGE SCALE GENOMIC DNA]</scope>
    <source>
        <strain evidence="2 3">2016Iso1</strain>
    </source>
</reference>
<dbReference type="PANTHER" id="PTHR33420">
    <property type="entry name" value="FIMBRIAL SUBUNIT ELFA-RELATED"/>
    <property type="match status" value="1"/>
</dbReference>
<dbReference type="SUPFAM" id="SSF49401">
    <property type="entry name" value="Bacterial adhesins"/>
    <property type="match status" value="1"/>
</dbReference>
<keyword evidence="1" id="KW-0732">Signal</keyword>
<dbReference type="InterPro" id="IPR008966">
    <property type="entry name" value="Adhesion_dom_sf"/>
</dbReference>
<name>A0A2N5EQA1_9GAMM</name>
<evidence type="ECO:0000313" key="2">
    <source>
        <dbReference type="EMBL" id="PLR51769.1"/>
    </source>
</evidence>
<accession>A0A2N5EQA1</accession>
<dbReference type="PANTHER" id="PTHR33420:SF5">
    <property type="entry name" value="FIMBRIAL SUBUNIT"/>
    <property type="match status" value="1"/>
</dbReference>
<gene>
    <name evidence="2" type="ORF">CYR34_05750</name>
</gene>
<dbReference type="GO" id="GO:0043709">
    <property type="term" value="P:cell adhesion involved in single-species biofilm formation"/>
    <property type="evidence" value="ECO:0007669"/>
    <property type="project" value="TreeGrafter"/>
</dbReference>
<protein>
    <submittedName>
        <fullName evidence="2">Fimbrial protein</fullName>
    </submittedName>
</protein>
<comment type="caution">
    <text evidence="2">The sequence shown here is derived from an EMBL/GenBank/DDBJ whole genome shotgun (WGS) entry which is preliminary data.</text>
</comment>